<keyword evidence="2" id="KW-1185">Reference proteome</keyword>
<organism evidence="1 2">
    <name type="scientific">Cherax quadricarinatus</name>
    <name type="common">Australian red claw crayfish</name>
    <dbReference type="NCBI Taxonomy" id="27406"/>
    <lineage>
        <taxon>Eukaryota</taxon>
        <taxon>Metazoa</taxon>
        <taxon>Ecdysozoa</taxon>
        <taxon>Arthropoda</taxon>
        <taxon>Crustacea</taxon>
        <taxon>Multicrustacea</taxon>
        <taxon>Malacostraca</taxon>
        <taxon>Eumalacostraca</taxon>
        <taxon>Eucarida</taxon>
        <taxon>Decapoda</taxon>
        <taxon>Pleocyemata</taxon>
        <taxon>Astacidea</taxon>
        <taxon>Parastacoidea</taxon>
        <taxon>Parastacidae</taxon>
        <taxon>Cherax</taxon>
    </lineage>
</organism>
<evidence type="ECO:0000313" key="2">
    <source>
        <dbReference type="Proteomes" id="UP001445076"/>
    </source>
</evidence>
<protein>
    <submittedName>
        <fullName evidence="1">Uncharacterized protein</fullName>
    </submittedName>
</protein>
<name>A0AAW0X8C6_CHEQU</name>
<dbReference type="EMBL" id="JARKIK010000045">
    <property type="protein sequence ID" value="KAK8735895.1"/>
    <property type="molecule type" value="Genomic_DNA"/>
</dbReference>
<dbReference type="Pfam" id="PF10229">
    <property type="entry name" value="MMADHC"/>
    <property type="match status" value="1"/>
</dbReference>
<sequence>DFLDLFPGHKLKDGPLSVVTLSQKTQHDMSSWSVDMELERDELIEYFILAAEDICTSLQAEGYWADFIDPSSGRPYHGQFTNATLFETDERYRYLGFRIEDLGCCKIISHRLWGTHVFVGAIFTNAPVDSDVLEQALSKHQRDWTST</sequence>
<accession>A0AAW0X8C6</accession>
<proteinExistence type="predicted"/>
<comment type="caution">
    <text evidence="1">The sequence shown here is derived from an EMBL/GenBank/DDBJ whole genome shotgun (WGS) entry which is preliminary data.</text>
</comment>
<gene>
    <name evidence="1" type="ORF">OTU49_005106</name>
</gene>
<dbReference type="PANTHER" id="PTHR13192:SF3">
    <property type="entry name" value="COBALAMIN TRAFFICKING PROTEIN CBLD"/>
    <property type="match status" value="1"/>
</dbReference>
<dbReference type="GO" id="GO:0009235">
    <property type="term" value="P:cobalamin metabolic process"/>
    <property type="evidence" value="ECO:0007669"/>
    <property type="project" value="InterPro"/>
</dbReference>
<feature type="non-terminal residue" evidence="1">
    <location>
        <position position="1"/>
    </location>
</feature>
<dbReference type="PANTHER" id="PTHR13192">
    <property type="entry name" value="MY011 PROTEIN"/>
    <property type="match status" value="1"/>
</dbReference>
<reference evidence="1 2" key="1">
    <citation type="journal article" date="2024" name="BMC Genomics">
        <title>Genome assembly of redclaw crayfish (Cherax quadricarinatus) provides insights into its immune adaptation and hypoxia tolerance.</title>
        <authorList>
            <person name="Liu Z."/>
            <person name="Zheng J."/>
            <person name="Li H."/>
            <person name="Fang K."/>
            <person name="Wang S."/>
            <person name="He J."/>
            <person name="Zhou D."/>
            <person name="Weng S."/>
            <person name="Chi M."/>
            <person name="Gu Z."/>
            <person name="He J."/>
            <person name="Li F."/>
            <person name="Wang M."/>
        </authorList>
    </citation>
    <scope>NUCLEOTIDE SEQUENCE [LARGE SCALE GENOMIC DNA]</scope>
    <source>
        <strain evidence="1">ZL_2023a</strain>
    </source>
</reference>
<dbReference type="GO" id="GO:0005739">
    <property type="term" value="C:mitochondrion"/>
    <property type="evidence" value="ECO:0007669"/>
    <property type="project" value="TreeGrafter"/>
</dbReference>
<evidence type="ECO:0000313" key="1">
    <source>
        <dbReference type="EMBL" id="KAK8735895.1"/>
    </source>
</evidence>
<dbReference type="Proteomes" id="UP001445076">
    <property type="component" value="Unassembled WGS sequence"/>
</dbReference>
<dbReference type="InterPro" id="IPR019362">
    <property type="entry name" value="MMADHC"/>
</dbReference>
<dbReference type="AlphaFoldDB" id="A0AAW0X8C6"/>